<name>A0A5R8KAJ7_9BACT</name>
<feature type="transmembrane region" description="Helical" evidence="2">
    <location>
        <begin position="159"/>
        <end position="180"/>
    </location>
</feature>
<proteinExistence type="predicted"/>
<evidence type="ECO:0000256" key="2">
    <source>
        <dbReference type="SAM" id="Phobius"/>
    </source>
</evidence>
<keyword evidence="2" id="KW-0472">Membrane</keyword>
<feature type="transmembrane region" description="Helical" evidence="2">
    <location>
        <begin position="48"/>
        <end position="68"/>
    </location>
</feature>
<feature type="transmembrane region" description="Helical" evidence="2">
    <location>
        <begin position="12"/>
        <end position="36"/>
    </location>
</feature>
<dbReference type="EMBL" id="VAUV01000014">
    <property type="protein sequence ID" value="TLD69338.1"/>
    <property type="molecule type" value="Genomic_DNA"/>
</dbReference>
<organism evidence="4 5">
    <name type="scientific">Phragmitibacter flavus</name>
    <dbReference type="NCBI Taxonomy" id="2576071"/>
    <lineage>
        <taxon>Bacteria</taxon>
        <taxon>Pseudomonadati</taxon>
        <taxon>Verrucomicrobiota</taxon>
        <taxon>Verrucomicrobiia</taxon>
        <taxon>Verrucomicrobiales</taxon>
        <taxon>Verrucomicrobiaceae</taxon>
        <taxon>Phragmitibacter</taxon>
    </lineage>
</organism>
<dbReference type="InterPro" id="IPR025196">
    <property type="entry name" value="DUF4126"/>
</dbReference>
<keyword evidence="2" id="KW-1133">Transmembrane helix</keyword>
<feature type="domain" description="DUF4126" evidence="3">
    <location>
        <begin position="8"/>
        <end position="180"/>
    </location>
</feature>
<evidence type="ECO:0000256" key="1">
    <source>
        <dbReference type="SAM" id="MobiDB-lite"/>
    </source>
</evidence>
<feature type="compositionally biased region" description="Pro residues" evidence="1">
    <location>
        <begin position="361"/>
        <end position="373"/>
    </location>
</feature>
<protein>
    <submittedName>
        <fullName evidence="4">DUF4126 domain-containing protein</fullName>
    </submittedName>
</protein>
<dbReference type="RefSeq" id="WP_138087754.1">
    <property type="nucleotide sequence ID" value="NZ_VAUV01000014.1"/>
</dbReference>
<keyword evidence="2" id="KW-0812">Transmembrane</keyword>
<feature type="compositionally biased region" description="Low complexity" evidence="1">
    <location>
        <begin position="374"/>
        <end position="390"/>
    </location>
</feature>
<comment type="caution">
    <text evidence="4">The sequence shown here is derived from an EMBL/GenBank/DDBJ whole genome shotgun (WGS) entry which is preliminary data.</text>
</comment>
<evidence type="ECO:0000313" key="5">
    <source>
        <dbReference type="Proteomes" id="UP000306196"/>
    </source>
</evidence>
<dbReference type="Pfam" id="PF13548">
    <property type="entry name" value="DUF4126"/>
    <property type="match status" value="1"/>
</dbReference>
<evidence type="ECO:0000313" key="4">
    <source>
        <dbReference type="EMBL" id="TLD69338.1"/>
    </source>
</evidence>
<dbReference type="Proteomes" id="UP000306196">
    <property type="component" value="Unassembled WGS sequence"/>
</dbReference>
<evidence type="ECO:0000259" key="3">
    <source>
        <dbReference type="Pfam" id="PF13548"/>
    </source>
</evidence>
<dbReference type="OrthoDB" id="181455at2"/>
<dbReference type="AlphaFoldDB" id="A0A5R8KAJ7"/>
<gene>
    <name evidence="4" type="ORF">FEM03_18385</name>
</gene>
<accession>A0A5R8KAJ7</accession>
<keyword evidence="5" id="KW-1185">Reference proteome</keyword>
<reference evidence="4 5" key="1">
    <citation type="submission" date="2019-05" db="EMBL/GenBank/DDBJ databases">
        <title>Verrucobacter flavum gen. nov., sp. nov. a new member of the family Verrucomicrobiaceae.</title>
        <authorList>
            <person name="Szuroczki S."/>
            <person name="Abbaszade G."/>
            <person name="Szabo A."/>
            <person name="Felfoldi T."/>
            <person name="Schumann P."/>
            <person name="Boka K."/>
            <person name="Keki Z."/>
            <person name="Toumi M."/>
            <person name="Toth E."/>
        </authorList>
    </citation>
    <scope>NUCLEOTIDE SEQUENCE [LARGE SCALE GENOMIC DNA]</scope>
    <source>
        <strain evidence="4 5">MG-N-17</strain>
    </source>
</reference>
<sequence length="390" mass="41699">MSILEQLGVALGLASLAGVNLYLTVLLTGLAIRFDVLQLATHYQALDALAHPIVLAVAGVLFVMEFIADKIPWLDTLWDTVHTFIRPLGGILLSLQSLGEMPAYMQVVAGLVAGGAALTTHGVKASSRLLINHSPEPVSNVSVSLAEDAAVVGGVALTLLHPAIGLAVFAGILLLSWLIFPRLLRGAKATWKLAWHKLQMPGRRQPLTSPVELPLHMDATLRDVLLYKGGLSEKEIRATIPCLTGKSKGIRGLIPNLDGLLILTHDLTHLYFTASKGLRIRLFRVPLIGLTAEVESRFLSENLLLETPNVRAILRFPRGSSDLAETVAQILRQAVGTSVPASPQIETDKPIVEEPLSMAPDPVPAPTPAPPEPSIAEETSSSPSPSKSQD</sequence>
<feature type="region of interest" description="Disordered" evidence="1">
    <location>
        <begin position="338"/>
        <end position="390"/>
    </location>
</feature>